<feature type="transmembrane region" description="Helical" evidence="8">
    <location>
        <begin position="171"/>
        <end position="190"/>
    </location>
</feature>
<keyword evidence="5 8" id="KW-1133">Transmembrane helix</keyword>
<dbReference type="PROSITE" id="PS50928">
    <property type="entry name" value="ABC_TM1"/>
    <property type="match status" value="1"/>
</dbReference>
<sequence>PFPSHIYGDVNPQDKLLAPSRVYFLGTDEMGRDLFSRVLYGTRISLLGSLIAVGIGLFIGVPLGLMAGFYGGFTDEFIMRIVDMFLSFPPLLLAMAIAAFLGPSLQNAILALIIAWWPWYTRLTRGQVVSIKEREFVRAAHAIGTPSWQIMLKHILPNCISPIMVQASMDLGGIILTLAALSFLGLGAQAPTPEWGLIINTSRTYFLKAWWYSVFPGMAIFITVLSFNLLGDGLREVLDPKTKKY</sequence>
<dbReference type="Gene3D" id="1.10.3720.10">
    <property type="entry name" value="MetI-like"/>
    <property type="match status" value="1"/>
</dbReference>
<evidence type="ECO:0000259" key="9">
    <source>
        <dbReference type="PROSITE" id="PS50928"/>
    </source>
</evidence>
<dbReference type="SUPFAM" id="SSF161098">
    <property type="entry name" value="MetI-like"/>
    <property type="match status" value="1"/>
</dbReference>
<protein>
    <recommendedName>
        <fullName evidence="9">ABC transmembrane type-1 domain-containing protein</fullName>
    </recommendedName>
</protein>
<dbReference type="GO" id="GO:0055085">
    <property type="term" value="P:transmembrane transport"/>
    <property type="evidence" value="ECO:0007669"/>
    <property type="project" value="InterPro"/>
</dbReference>
<accession>X1HHJ8</accession>
<keyword evidence="2" id="KW-0813">Transport</keyword>
<evidence type="ECO:0000256" key="5">
    <source>
        <dbReference type="ARBA" id="ARBA00022989"/>
    </source>
</evidence>
<dbReference type="CDD" id="cd06261">
    <property type="entry name" value="TM_PBP2"/>
    <property type="match status" value="1"/>
</dbReference>
<evidence type="ECO:0000313" key="10">
    <source>
        <dbReference type="EMBL" id="GAH53304.1"/>
    </source>
</evidence>
<evidence type="ECO:0000256" key="2">
    <source>
        <dbReference type="ARBA" id="ARBA00022448"/>
    </source>
</evidence>
<evidence type="ECO:0000256" key="7">
    <source>
        <dbReference type="ARBA" id="ARBA00024202"/>
    </source>
</evidence>
<proteinExistence type="inferred from homology"/>
<dbReference type="InterPro" id="IPR053385">
    <property type="entry name" value="ABC_transport_permease"/>
</dbReference>
<keyword evidence="4 8" id="KW-0812">Transmembrane</keyword>
<evidence type="ECO:0000256" key="6">
    <source>
        <dbReference type="ARBA" id="ARBA00023136"/>
    </source>
</evidence>
<gene>
    <name evidence="10" type="ORF">S03H2_34126</name>
</gene>
<reference evidence="10" key="1">
    <citation type="journal article" date="2014" name="Front. Microbiol.">
        <title>High frequency of phylogenetically diverse reductive dehalogenase-homologous genes in deep subseafloor sedimentary metagenomes.</title>
        <authorList>
            <person name="Kawai M."/>
            <person name="Futagami T."/>
            <person name="Toyoda A."/>
            <person name="Takaki Y."/>
            <person name="Nishi S."/>
            <person name="Hori S."/>
            <person name="Arai W."/>
            <person name="Tsubouchi T."/>
            <person name="Morono Y."/>
            <person name="Uchiyama I."/>
            <person name="Ito T."/>
            <person name="Fujiyama A."/>
            <person name="Inagaki F."/>
            <person name="Takami H."/>
        </authorList>
    </citation>
    <scope>NUCLEOTIDE SEQUENCE</scope>
    <source>
        <strain evidence="10">Expedition CK06-06</strain>
    </source>
</reference>
<evidence type="ECO:0000256" key="8">
    <source>
        <dbReference type="SAM" id="Phobius"/>
    </source>
</evidence>
<comment type="caution">
    <text evidence="10">The sequence shown here is derived from an EMBL/GenBank/DDBJ whole genome shotgun (WGS) entry which is preliminary data.</text>
</comment>
<evidence type="ECO:0000256" key="3">
    <source>
        <dbReference type="ARBA" id="ARBA00022475"/>
    </source>
</evidence>
<dbReference type="Pfam" id="PF00528">
    <property type="entry name" value="BPD_transp_1"/>
    <property type="match status" value="1"/>
</dbReference>
<feature type="transmembrane region" description="Helical" evidence="8">
    <location>
        <begin position="46"/>
        <end position="71"/>
    </location>
</feature>
<dbReference type="PANTHER" id="PTHR43386:SF1">
    <property type="entry name" value="D,D-DIPEPTIDE TRANSPORT SYSTEM PERMEASE PROTEIN DDPC-RELATED"/>
    <property type="match status" value="1"/>
</dbReference>
<dbReference type="InterPro" id="IPR035906">
    <property type="entry name" value="MetI-like_sf"/>
</dbReference>
<comment type="similarity">
    <text evidence="7">Belongs to the binding-protein-dependent transport system permease family. OppBC subfamily.</text>
</comment>
<dbReference type="NCBIfam" id="NF045474">
    <property type="entry name" value="Opp2C"/>
    <property type="match status" value="1"/>
</dbReference>
<feature type="transmembrane region" description="Helical" evidence="8">
    <location>
        <begin position="91"/>
        <end position="117"/>
    </location>
</feature>
<dbReference type="InterPro" id="IPR050366">
    <property type="entry name" value="BP-dependent_transpt_permease"/>
</dbReference>
<feature type="transmembrane region" description="Helical" evidence="8">
    <location>
        <begin position="210"/>
        <end position="231"/>
    </location>
</feature>
<feature type="non-terminal residue" evidence="10">
    <location>
        <position position="1"/>
    </location>
</feature>
<keyword evidence="6 8" id="KW-0472">Membrane</keyword>
<dbReference type="GO" id="GO:0005886">
    <property type="term" value="C:plasma membrane"/>
    <property type="evidence" value="ECO:0007669"/>
    <property type="project" value="UniProtKB-SubCell"/>
</dbReference>
<evidence type="ECO:0000256" key="4">
    <source>
        <dbReference type="ARBA" id="ARBA00022692"/>
    </source>
</evidence>
<keyword evidence="3" id="KW-1003">Cell membrane</keyword>
<name>X1HHJ8_9ZZZZ</name>
<dbReference type="InterPro" id="IPR000515">
    <property type="entry name" value="MetI-like"/>
</dbReference>
<evidence type="ECO:0000256" key="1">
    <source>
        <dbReference type="ARBA" id="ARBA00004651"/>
    </source>
</evidence>
<dbReference type="EMBL" id="BARU01020808">
    <property type="protein sequence ID" value="GAH53304.1"/>
    <property type="molecule type" value="Genomic_DNA"/>
</dbReference>
<organism evidence="10">
    <name type="scientific">marine sediment metagenome</name>
    <dbReference type="NCBI Taxonomy" id="412755"/>
    <lineage>
        <taxon>unclassified sequences</taxon>
        <taxon>metagenomes</taxon>
        <taxon>ecological metagenomes</taxon>
    </lineage>
</organism>
<dbReference type="AlphaFoldDB" id="X1HHJ8"/>
<comment type="subcellular location">
    <subcellularLocation>
        <location evidence="1">Cell membrane</location>
        <topology evidence="1">Multi-pass membrane protein</topology>
    </subcellularLocation>
</comment>
<feature type="domain" description="ABC transmembrane type-1" evidence="9">
    <location>
        <begin position="42"/>
        <end position="231"/>
    </location>
</feature>
<dbReference type="PANTHER" id="PTHR43386">
    <property type="entry name" value="OLIGOPEPTIDE TRANSPORT SYSTEM PERMEASE PROTEIN APPC"/>
    <property type="match status" value="1"/>
</dbReference>